<sequence>MPPAYSDDDGRSHAYARDHPEHHPGRLHRDARGVVRPARAGRRGQLRPDGGAAQPGRTGRRIPRRRRTFEDLRSYWPEQSEDQTGITDYLNQVQKYVVSSTIDDPQWQSSTVLSGDPIEQVRALKSEPGRDIVTTGSITLCHTLIAAGLVDEYRLFTYPVVQGGGRRLFPEGFELPRLRLVDAKSFRSGITYASYAPA</sequence>
<proteinExistence type="predicted"/>
<dbReference type="Gene3D" id="3.40.430.10">
    <property type="entry name" value="Dihydrofolate Reductase, subunit A"/>
    <property type="match status" value="1"/>
</dbReference>
<dbReference type="Proteomes" id="UP001164390">
    <property type="component" value="Chromosome"/>
</dbReference>
<dbReference type="InterPro" id="IPR002734">
    <property type="entry name" value="RibDG_C"/>
</dbReference>
<feature type="domain" description="Bacterial bifunctional deaminase-reductase C-terminal" evidence="2">
    <location>
        <begin position="75"/>
        <end position="191"/>
    </location>
</feature>
<dbReference type="RefSeq" id="WP_271636356.1">
    <property type="nucleotide sequence ID" value="NZ_CP094970.1"/>
</dbReference>
<dbReference type="GO" id="GO:0009231">
    <property type="term" value="P:riboflavin biosynthetic process"/>
    <property type="evidence" value="ECO:0007669"/>
    <property type="project" value="InterPro"/>
</dbReference>
<organism evidence="3 4">
    <name type="scientific">Solicola gregarius</name>
    <dbReference type="NCBI Taxonomy" id="2908642"/>
    <lineage>
        <taxon>Bacteria</taxon>
        <taxon>Bacillati</taxon>
        <taxon>Actinomycetota</taxon>
        <taxon>Actinomycetes</taxon>
        <taxon>Propionibacteriales</taxon>
        <taxon>Nocardioidaceae</taxon>
        <taxon>Solicola</taxon>
    </lineage>
</organism>
<evidence type="ECO:0000313" key="4">
    <source>
        <dbReference type="Proteomes" id="UP001164390"/>
    </source>
</evidence>
<dbReference type="KEGG" id="sgrg:L0C25_10035"/>
<evidence type="ECO:0000256" key="1">
    <source>
        <dbReference type="SAM" id="MobiDB-lite"/>
    </source>
</evidence>
<dbReference type="InterPro" id="IPR050765">
    <property type="entry name" value="Riboflavin_Biosynth_HTPR"/>
</dbReference>
<dbReference type="EMBL" id="CP094970">
    <property type="protein sequence ID" value="UYM07382.1"/>
    <property type="molecule type" value="Genomic_DNA"/>
</dbReference>
<dbReference type="GO" id="GO:0008703">
    <property type="term" value="F:5-amino-6-(5-phosphoribosylamino)uracil reductase activity"/>
    <property type="evidence" value="ECO:0007669"/>
    <property type="project" value="InterPro"/>
</dbReference>
<keyword evidence="4" id="KW-1185">Reference proteome</keyword>
<dbReference type="InterPro" id="IPR024072">
    <property type="entry name" value="DHFR-like_dom_sf"/>
</dbReference>
<protein>
    <submittedName>
        <fullName evidence="3">Dihydrofolate reductase family protein</fullName>
    </submittedName>
</protein>
<dbReference type="AlphaFoldDB" id="A0AA46TLZ9"/>
<dbReference type="Pfam" id="PF01872">
    <property type="entry name" value="RibD_C"/>
    <property type="match status" value="1"/>
</dbReference>
<accession>A0AA46TLZ9</accession>
<gene>
    <name evidence="3" type="ORF">L0C25_10035</name>
</gene>
<dbReference type="PANTHER" id="PTHR38011:SF11">
    <property type="entry name" value="2,5-DIAMINO-6-RIBOSYLAMINO-4(3H)-PYRIMIDINONE 5'-PHOSPHATE REDUCTASE"/>
    <property type="match status" value="1"/>
</dbReference>
<feature type="compositionally biased region" description="Basic and acidic residues" evidence="1">
    <location>
        <begin position="8"/>
        <end position="33"/>
    </location>
</feature>
<evidence type="ECO:0000313" key="3">
    <source>
        <dbReference type="EMBL" id="UYM07382.1"/>
    </source>
</evidence>
<dbReference type="SUPFAM" id="SSF53597">
    <property type="entry name" value="Dihydrofolate reductase-like"/>
    <property type="match status" value="1"/>
</dbReference>
<evidence type="ECO:0000259" key="2">
    <source>
        <dbReference type="Pfam" id="PF01872"/>
    </source>
</evidence>
<name>A0AA46TLZ9_9ACTN</name>
<reference evidence="3" key="1">
    <citation type="submission" date="2022-01" db="EMBL/GenBank/DDBJ databases">
        <title>Nocardioidaceae gen. sp. A5X3R13.</title>
        <authorList>
            <person name="Lopez Marin M.A."/>
            <person name="Uhlik O."/>
        </authorList>
    </citation>
    <scope>NUCLEOTIDE SEQUENCE</scope>
    <source>
        <strain evidence="3">A5X3R13</strain>
    </source>
</reference>
<feature type="region of interest" description="Disordered" evidence="1">
    <location>
        <begin position="1"/>
        <end position="63"/>
    </location>
</feature>
<dbReference type="PANTHER" id="PTHR38011">
    <property type="entry name" value="DIHYDROFOLATE REDUCTASE FAMILY PROTEIN (AFU_ORTHOLOGUE AFUA_8G06820)"/>
    <property type="match status" value="1"/>
</dbReference>